<name>A0A183C690_GLOPA</name>
<evidence type="ECO:0000313" key="1">
    <source>
        <dbReference type="Proteomes" id="UP000050741"/>
    </source>
</evidence>
<reference evidence="2" key="3">
    <citation type="submission" date="2016-06" db="UniProtKB">
        <authorList>
            <consortium name="WormBaseParasite"/>
        </authorList>
    </citation>
    <scope>IDENTIFICATION</scope>
</reference>
<evidence type="ECO:0000313" key="2">
    <source>
        <dbReference type="WBParaSite" id="GPLIN_000838500"/>
    </source>
</evidence>
<proteinExistence type="predicted"/>
<protein>
    <submittedName>
        <fullName evidence="2">FBA_2 domain-containing protein</fullName>
    </submittedName>
</protein>
<keyword evidence="1" id="KW-1185">Reference proteome</keyword>
<reference evidence="1" key="2">
    <citation type="submission" date="2014-05" db="EMBL/GenBank/DDBJ databases">
        <title>The genome and life-stage specific transcriptomes of Globodera pallida elucidate key aspects of plant parasitism by a cyst nematode.</title>
        <authorList>
            <person name="Cotton J.A."/>
            <person name="Lilley C.J."/>
            <person name="Jones L.M."/>
            <person name="Kikuchi T."/>
            <person name="Reid A.J."/>
            <person name="Thorpe P."/>
            <person name="Tsai I.J."/>
            <person name="Beasley H."/>
            <person name="Blok V."/>
            <person name="Cock P.J.A."/>
            <person name="Van den Akker S.E."/>
            <person name="Holroyd N."/>
            <person name="Hunt M."/>
            <person name="Mantelin S."/>
            <person name="Naghra H."/>
            <person name="Pain A."/>
            <person name="Palomares-Rius J.E."/>
            <person name="Zarowiecki M."/>
            <person name="Berriman M."/>
            <person name="Jones J.T."/>
            <person name="Urwin P.E."/>
        </authorList>
    </citation>
    <scope>NUCLEOTIDE SEQUENCE [LARGE SCALE GENOMIC DNA]</scope>
    <source>
        <strain evidence="1">Lindley</strain>
    </source>
</reference>
<dbReference type="AlphaFoldDB" id="A0A183C690"/>
<organism evidence="1 2">
    <name type="scientific">Globodera pallida</name>
    <name type="common">Potato cyst nematode worm</name>
    <name type="synonym">Heterodera pallida</name>
    <dbReference type="NCBI Taxonomy" id="36090"/>
    <lineage>
        <taxon>Eukaryota</taxon>
        <taxon>Metazoa</taxon>
        <taxon>Ecdysozoa</taxon>
        <taxon>Nematoda</taxon>
        <taxon>Chromadorea</taxon>
        <taxon>Rhabditida</taxon>
        <taxon>Tylenchina</taxon>
        <taxon>Tylenchomorpha</taxon>
        <taxon>Tylenchoidea</taxon>
        <taxon>Heteroderidae</taxon>
        <taxon>Heteroderinae</taxon>
        <taxon>Globodera</taxon>
    </lineage>
</organism>
<dbReference type="Proteomes" id="UP000050741">
    <property type="component" value="Unassembled WGS sequence"/>
</dbReference>
<accession>A0A183C690</accession>
<dbReference type="WBParaSite" id="GPLIN_000838500">
    <property type="protein sequence ID" value="GPLIN_000838500"/>
    <property type="gene ID" value="GPLIN_000838500"/>
</dbReference>
<sequence>MLDNGNEEEQQHQMQEIFICADVWHGVFAFFGPFELGLKMALISDRLDVLVDVVSERSGERLPILQGPLPGKVIGFKSISISTSVNQSRSWEIIWQKLWPLINDNFFLVDFWNDRLRHSPAILRSCAKLRLVHSFDLFPAFPAEDNAGASPRQAVAKWLITPRGDGLPKMLYCCYYSGGMDGLKRSFVTASEPANFIITFEQLSTVVIEPFELKNNWTGERLTLRKMYKDNWL</sequence>
<reference evidence="1" key="1">
    <citation type="submission" date="2013-12" db="EMBL/GenBank/DDBJ databases">
        <authorList>
            <person name="Aslett M."/>
        </authorList>
    </citation>
    <scope>NUCLEOTIDE SEQUENCE [LARGE SCALE GENOMIC DNA]</scope>
    <source>
        <strain evidence="1">Lindley</strain>
    </source>
</reference>